<sequence length="1205" mass="135756">MAISQMVQHKPSVLKVKTRTDSKFQSTKDLFVTAARVGDVVDIMNEYDKIVRSSSSSRSKMQKQWSNVRRLVVPFLSNASKEISTSARVLAPMPEIQILQTRGDSAIKRELACDPKYDHYTTTSEKLLSHHLCGRRSTDDDEMHNPPTKRSRIEASIITSTMKKKSLLPESDTPFNKLEVVKIVTERTKYKTSERSETIHAIIEHQKKFGVLVSYRGISRLVETFEKTGKLPIGEFGRGRTPYAYASDIISIAEHCDSQPGRTFTRSDISDKIQEKHKERLVAAGIQPLVQKDMDARTVGRYIVQVADHCNISIAEKAIPKTNTRDAAENSLRAAVATLGIIGSTHLFPVDKLDEDLRKEMKNLPEDTTMMMDMMSRVFGCPVYPVRPEYIFSSDETTEYIYEGTKTKTDQFVLTSKKSIAKRATSSLFRVQNDKSMNGMRVKLTFTFSAIGTCMPLVCTVAGLTEREMPNGDEFIHVKIPGLCVGGGGVNINNKEFGHLLLMRDTVGAAEKKFKWYHDEVLIPGIKAQRKHFAGFDSTSGEPVPDNLTAVSWCDGDLSQVKAITDSADELTANKIIANKQHAARSAVEQPADLANVFNVIKKNQPNYTVKDTSPESCPMKKLISDAFKSGELAFMRMADNKKKSLIDFLSVLPSIATKACTLDNIQRGFIEAGIIDKERKRYPMFKQILATCRRHVTVPEYNCIVNNFDKVINEACDNGIITEELFDRLGIVQDCDSFGNTVLRDAEISQESRQRTKCLTHKQQVFLRQERLVLIRLKEIKGVEEAKAEYQQKLDKVQDVIDRLMTALKSEQLIVDMDENLPEEEYLLRCKLEMFDDFKADELDAFIMSHQDPIKCPNFTYMKSKIPNRGRLPEAQNGVLNKIRVAYELRGNANTLHHEMPPEISTQDDCDTTVVDDIHRITLGSASFVLPSELMSNVEWVKYVVELFHLDDMSSIVLQEEKDKADQLVCKLRERLRMHLNMRVQDKSRHTHWSMIFARDNLAVCAAIMVLSKHLKIDLTCIGSIGELLGYNSGQFIQCSDFPTREGAYLYYDKNDECFVRSGKVTRRGFSARDDEHRKAAAAKSSKSRFYFLYPSHTSPRNGLTGTRGAFENLVQLIAAGFARESAAAAKLDRDWKEGGLLILSDEMKNKIKSSGGMGNVSVIQKFQDMCAYQMELGYDLAINPCNNVSQNPGYESVLGVTCG</sequence>
<name>A0ABD3MIJ2_9STRA</name>
<evidence type="ECO:0000313" key="3">
    <source>
        <dbReference type="Proteomes" id="UP001530293"/>
    </source>
</evidence>
<evidence type="ECO:0000256" key="1">
    <source>
        <dbReference type="SAM" id="Coils"/>
    </source>
</evidence>
<accession>A0ABD3MIJ2</accession>
<keyword evidence="1" id="KW-0175">Coiled coil</keyword>
<evidence type="ECO:0000313" key="2">
    <source>
        <dbReference type="EMBL" id="KAL3763849.1"/>
    </source>
</evidence>
<comment type="caution">
    <text evidence="2">The sequence shown here is derived from an EMBL/GenBank/DDBJ whole genome shotgun (WGS) entry which is preliminary data.</text>
</comment>
<dbReference type="EMBL" id="JALLBG020000111">
    <property type="protein sequence ID" value="KAL3763849.1"/>
    <property type="molecule type" value="Genomic_DNA"/>
</dbReference>
<keyword evidence="3" id="KW-1185">Reference proteome</keyword>
<organism evidence="2 3">
    <name type="scientific">Discostella pseudostelligera</name>
    <dbReference type="NCBI Taxonomy" id="259834"/>
    <lineage>
        <taxon>Eukaryota</taxon>
        <taxon>Sar</taxon>
        <taxon>Stramenopiles</taxon>
        <taxon>Ochrophyta</taxon>
        <taxon>Bacillariophyta</taxon>
        <taxon>Coscinodiscophyceae</taxon>
        <taxon>Thalassiosirophycidae</taxon>
        <taxon>Stephanodiscales</taxon>
        <taxon>Stephanodiscaceae</taxon>
        <taxon>Discostella</taxon>
    </lineage>
</organism>
<dbReference type="AlphaFoldDB" id="A0ABD3MIJ2"/>
<proteinExistence type="predicted"/>
<dbReference type="Proteomes" id="UP001530293">
    <property type="component" value="Unassembled WGS sequence"/>
</dbReference>
<reference evidence="2 3" key="1">
    <citation type="submission" date="2024-10" db="EMBL/GenBank/DDBJ databases">
        <title>Updated reference genomes for cyclostephanoid diatoms.</title>
        <authorList>
            <person name="Roberts W.R."/>
            <person name="Alverson A.J."/>
        </authorList>
    </citation>
    <scope>NUCLEOTIDE SEQUENCE [LARGE SCALE GENOMIC DNA]</scope>
    <source>
        <strain evidence="2 3">AJA232-27</strain>
    </source>
</reference>
<protein>
    <submittedName>
        <fullName evidence="2">Uncharacterized protein</fullName>
    </submittedName>
</protein>
<feature type="coiled-coil region" evidence="1">
    <location>
        <begin position="781"/>
        <end position="808"/>
    </location>
</feature>
<gene>
    <name evidence="2" type="ORF">ACHAWU_006241</name>
</gene>